<evidence type="ECO:0000313" key="5">
    <source>
        <dbReference type="EMBL" id="GES80514.1"/>
    </source>
</evidence>
<name>A0A8H3L4I9_9GLOM</name>
<accession>A0A8H3L4I9</accession>
<dbReference type="OrthoDB" id="2436248at2759"/>
<evidence type="ECO:0000259" key="4">
    <source>
        <dbReference type="PROSITE" id="PS50011"/>
    </source>
</evidence>
<dbReference type="Gene3D" id="1.10.510.10">
    <property type="entry name" value="Transferase(Phosphotransferase) domain 1"/>
    <property type="match status" value="1"/>
</dbReference>
<comment type="caution">
    <text evidence="5">The sequence shown here is derived from an EMBL/GenBank/DDBJ whole genome shotgun (WGS) entry which is preliminary data.</text>
</comment>
<dbReference type="Pfam" id="PF20147">
    <property type="entry name" value="Crinkler"/>
    <property type="match status" value="1"/>
</dbReference>
<dbReference type="InterPro" id="IPR000719">
    <property type="entry name" value="Prot_kinase_dom"/>
</dbReference>
<feature type="domain" description="Protein kinase" evidence="4">
    <location>
        <begin position="307"/>
        <end position="622"/>
    </location>
</feature>
<evidence type="ECO:0000256" key="2">
    <source>
        <dbReference type="ARBA" id="ARBA00004613"/>
    </source>
</evidence>
<dbReference type="SMART" id="SM00220">
    <property type="entry name" value="S_TKc"/>
    <property type="match status" value="1"/>
</dbReference>
<organism evidence="5 6">
    <name type="scientific">Rhizophagus clarus</name>
    <dbReference type="NCBI Taxonomy" id="94130"/>
    <lineage>
        <taxon>Eukaryota</taxon>
        <taxon>Fungi</taxon>
        <taxon>Fungi incertae sedis</taxon>
        <taxon>Mucoromycota</taxon>
        <taxon>Glomeromycotina</taxon>
        <taxon>Glomeromycetes</taxon>
        <taxon>Glomerales</taxon>
        <taxon>Glomeraceae</taxon>
        <taxon>Rhizophagus</taxon>
    </lineage>
</organism>
<gene>
    <name evidence="5" type="ORF">RCL2_000778700</name>
</gene>
<dbReference type="GO" id="GO:0004672">
    <property type="term" value="F:protein kinase activity"/>
    <property type="evidence" value="ECO:0007669"/>
    <property type="project" value="InterPro"/>
</dbReference>
<dbReference type="EMBL" id="BLAL01000050">
    <property type="protein sequence ID" value="GES80514.1"/>
    <property type="molecule type" value="Genomic_DNA"/>
</dbReference>
<dbReference type="AlphaFoldDB" id="A0A8H3L4I9"/>
<reference evidence="5" key="1">
    <citation type="submission" date="2019-10" db="EMBL/GenBank/DDBJ databases">
        <title>Conservation and host-specific expression of non-tandemly repeated heterogenous ribosome RNA gene in arbuscular mycorrhizal fungi.</title>
        <authorList>
            <person name="Maeda T."/>
            <person name="Kobayashi Y."/>
            <person name="Nakagawa T."/>
            <person name="Ezawa T."/>
            <person name="Yamaguchi K."/>
            <person name="Bino T."/>
            <person name="Nishimoto Y."/>
            <person name="Shigenobu S."/>
            <person name="Kawaguchi M."/>
        </authorList>
    </citation>
    <scope>NUCLEOTIDE SEQUENCE</scope>
    <source>
        <strain evidence="5">HR1</strain>
    </source>
</reference>
<dbReference type="InterPro" id="IPR011009">
    <property type="entry name" value="Kinase-like_dom_sf"/>
</dbReference>
<proteinExistence type="predicted"/>
<evidence type="ECO:0000256" key="1">
    <source>
        <dbReference type="ARBA" id="ARBA00004340"/>
    </source>
</evidence>
<keyword evidence="3" id="KW-0964">Secreted</keyword>
<dbReference type="PROSITE" id="PS50011">
    <property type="entry name" value="PROTEIN_KINASE_DOM"/>
    <property type="match status" value="1"/>
</dbReference>
<dbReference type="GO" id="GO:0005576">
    <property type="term" value="C:extracellular region"/>
    <property type="evidence" value="ECO:0007669"/>
    <property type="project" value="UniProtKB-SubCell"/>
</dbReference>
<dbReference type="GO" id="GO:0005524">
    <property type="term" value="F:ATP binding"/>
    <property type="evidence" value="ECO:0007669"/>
    <property type="project" value="InterPro"/>
</dbReference>
<evidence type="ECO:0000256" key="3">
    <source>
        <dbReference type="ARBA" id="ARBA00022525"/>
    </source>
</evidence>
<evidence type="ECO:0000313" key="6">
    <source>
        <dbReference type="Proteomes" id="UP000615446"/>
    </source>
</evidence>
<dbReference type="SUPFAM" id="SSF56112">
    <property type="entry name" value="Protein kinase-like (PK-like)"/>
    <property type="match status" value="1"/>
</dbReference>
<comment type="subcellular location">
    <subcellularLocation>
        <location evidence="1">Host cell</location>
    </subcellularLocation>
    <subcellularLocation>
        <location evidence="2">Secreted</location>
    </subcellularLocation>
</comment>
<dbReference type="InterPro" id="IPR045379">
    <property type="entry name" value="Crinkler_N"/>
</dbReference>
<protein>
    <recommendedName>
        <fullName evidence="4">Protein kinase domain-containing protein</fullName>
    </recommendedName>
</protein>
<sequence length="622" mass="70897">MNRDGSKFLNPREVLFRETMFYDVVLFIINKVFFLCKKPLPLVTIRDFEVYLQYRSIFKVTIGTGNDLFDLRKAILEELPNAENVKATQLTLWRTNTASNVLRDKETAIEPYLNEKLEDPADTVGNTFINVVGNNIRVIVGVPVTDQPGASAKRRYDEMQIDRTGTICDALIQPFDTVPSQARDLMSLIHMPLTRKLPVSFYEEIKFPLLADFIETKDDECGSDLSKHISHILTDIVQKQSLNNTSEDMLHYGVDSMIRVPLQIFHENLGGGVLPIEMDRNSKDQGTTTIGNKRPDFLCWTNNVLLFKGEEKAEIGNFSEAVDELEGKFDKFDPMYFGDIQFMICYAVAGPRLRFYAIDGSPNTNPLSRLVILSNQLDMSNRRDRVSILCAVVNIARIMRTVSNTIPEMIVPLGKRLKTEKSIITILTDSVEKRVPMEYLPFAGNVSDRIYFLSNMYEYARGHPGLVQIKEGPKISRQGIYKVVLESRGHVCRLRNEDDARAMSQSVLTGLTWLHKGGYVHRDIRLPNILFVPGVANYKYVLIDFEHANMGGLVVSDERLKDWDNKTLTKGKKYTSQSDMYQFGKMLENLNIINSDDGKRFLNSLKNKNINSANALKHAWFK</sequence>
<dbReference type="GO" id="GO:0043657">
    <property type="term" value="C:host cell"/>
    <property type="evidence" value="ECO:0007669"/>
    <property type="project" value="UniProtKB-SubCell"/>
</dbReference>
<dbReference type="Proteomes" id="UP000615446">
    <property type="component" value="Unassembled WGS sequence"/>
</dbReference>